<dbReference type="RefSeq" id="WP_203779764.1">
    <property type="nucleotide sequence ID" value="NZ_BOMT01000091.1"/>
</dbReference>
<evidence type="ECO:0000256" key="1">
    <source>
        <dbReference type="ARBA" id="ARBA00004442"/>
    </source>
</evidence>
<organism evidence="7 8">
    <name type="scientific">Actinoplanes philippinensis</name>
    <dbReference type="NCBI Taxonomy" id="35752"/>
    <lineage>
        <taxon>Bacteria</taxon>
        <taxon>Bacillati</taxon>
        <taxon>Actinomycetota</taxon>
        <taxon>Actinomycetes</taxon>
        <taxon>Micromonosporales</taxon>
        <taxon>Micromonosporaceae</taxon>
        <taxon>Actinoplanes</taxon>
    </lineage>
</organism>
<comment type="subcellular location">
    <subcellularLocation>
        <location evidence="1">Cell outer membrane</location>
    </subcellularLocation>
</comment>
<evidence type="ECO:0000256" key="2">
    <source>
        <dbReference type="ARBA" id="ARBA00023136"/>
    </source>
</evidence>
<feature type="domain" description="OmpA-like" evidence="6">
    <location>
        <begin position="124"/>
        <end position="238"/>
    </location>
</feature>
<reference evidence="7 8" key="1">
    <citation type="submission" date="2016-10" db="EMBL/GenBank/DDBJ databases">
        <authorList>
            <person name="de Groot N.N."/>
        </authorList>
    </citation>
    <scope>NUCLEOTIDE SEQUENCE [LARGE SCALE GENOMIC DNA]</scope>
    <source>
        <strain evidence="7 8">DSM 43019</strain>
    </source>
</reference>
<dbReference type="STRING" id="35752.SAMN05421541_12484"/>
<keyword evidence="2 4" id="KW-0472">Membrane</keyword>
<dbReference type="InterPro" id="IPR006664">
    <property type="entry name" value="OMP_bac"/>
</dbReference>
<keyword evidence="8" id="KW-1185">Reference proteome</keyword>
<evidence type="ECO:0000313" key="8">
    <source>
        <dbReference type="Proteomes" id="UP000199645"/>
    </source>
</evidence>
<evidence type="ECO:0000256" key="4">
    <source>
        <dbReference type="PROSITE-ProRule" id="PRU00473"/>
    </source>
</evidence>
<dbReference type="InterPro" id="IPR036737">
    <property type="entry name" value="OmpA-like_sf"/>
</dbReference>
<evidence type="ECO:0000313" key="7">
    <source>
        <dbReference type="EMBL" id="SFF83422.1"/>
    </source>
</evidence>
<dbReference type="PRINTS" id="PR01021">
    <property type="entry name" value="OMPADOMAIN"/>
</dbReference>
<dbReference type="Proteomes" id="UP000199645">
    <property type="component" value="Unassembled WGS sequence"/>
</dbReference>
<evidence type="ECO:0000259" key="6">
    <source>
        <dbReference type="PROSITE" id="PS51123"/>
    </source>
</evidence>
<dbReference type="InterPro" id="IPR050330">
    <property type="entry name" value="Bact_OuterMem_StrucFunc"/>
</dbReference>
<dbReference type="CDD" id="cd07185">
    <property type="entry name" value="OmpA_C-like"/>
    <property type="match status" value="1"/>
</dbReference>
<evidence type="ECO:0000256" key="3">
    <source>
        <dbReference type="ARBA" id="ARBA00023237"/>
    </source>
</evidence>
<protein>
    <submittedName>
        <fullName evidence="7">Outer membrane protein OmpA</fullName>
    </submittedName>
</protein>
<dbReference type="PROSITE" id="PS51123">
    <property type="entry name" value="OMPA_2"/>
    <property type="match status" value="1"/>
</dbReference>
<sequence length="238" mass="24766">MSRPVSRWIAALAVLLGLAAVITAQLGPNRNRIENDLTRRATAALSAAGQTGTQVTFTGRDGVIVTSEADADRARRVVEAVTGVRAVTARVVPAAVPPPVTATGAPANMVVLAEVVRATVDLMVLREQLSVVPPLRFEFGGAGLTTDSRAALRKAAALLADHPGARIRIGGHTDARGSKATNLQLSRERAEAVRAALRDLGVAADRMTAVGYGEARPAAPNDTAGHRAANRRVELSVI</sequence>
<evidence type="ECO:0000256" key="5">
    <source>
        <dbReference type="SAM" id="MobiDB-lite"/>
    </source>
</evidence>
<proteinExistence type="predicted"/>
<dbReference type="EMBL" id="FONV01000024">
    <property type="protein sequence ID" value="SFF83422.1"/>
    <property type="molecule type" value="Genomic_DNA"/>
</dbReference>
<dbReference type="PANTHER" id="PTHR30329:SF21">
    <property type="entry name" value="LIPOPROTEIN YIAD-RELATED"/>
    <property type="match status" value="1"/>
</dbReference>
<gene>
    <name evidence="7" type="ORF">SAMN05421541_12484</name>
</gene>
<keyword evidence="3" id="KW-0998">Cell outer membrane</keyword>
<dbReference type="AlphaFoldDB" id="A0A1I2LVM0"/>
<dbReference type="InterPro" id="IPR006665">
    <property type="entry name" value="OmpA-like"/>
</dbReference>
<feature type="region of interest" description="Disordered" evidence="5">
    <location>
        <begin position="214"/>
        <end position="238"/>
    </location>
</feature>
<accession>A0A1I2LVM0</accession>
<dbReference type="PANTHER" id="PTHR30329">
    <property type="entry name" value="STATOR ELEMENT OF FLAGELLAR MOTOR COMPLEX"/>
    <property type="match status" value="1"/>
</dbReference>
<dbReference type="Pfam" id="PF00691">
    <property type="entry name" value="OmpA"/>
    <property type="match status" value="1"/>
</dbReference>
<dbReference type="Gene3D" id="3.30.1330.60">
    <property type="entry name" value="OmpA-like domain"/>
    <property type="match status" value="1"/>
</dbReference>
<name>A0A1I2LVM0_9ACTN</name>
<dbReference type="GO" id="GO:0009279">
    <property type="term" value="C:cell outer membrane"/>
    <property type="evidence" value="ECO:0007669"/>
    <property type="project" value="UniProtKB-SubCell"/>
</dbReference>
<dbReference type="SUPFAM" id="SSF103088">
    <property type="entry name" value="OmpA-like"/>
    <property type="match status" value="1"/>
</dbReference>